<dbReference type="SUPFAM" id="SSF56954">
    <property type="entry name" value="Outer membrane efflux proteins (OEP)"/>
    <property type="match status" value="1"/>
</dbReference>
<feature type="region of interest" description="Disordered" evidence="1">
    <location>
        <begin position="35"/>
        <end position="125"/>
    </location>
</feature>
<proteinExistence type="predicted"/>
<dbReference type="Gene3D" id="1.20.1600.10">
    <property type="entry name" value="Outer membrane efflux proteins (OEP)"/>
    <property type="match status" value="1"/>
</dbReference>
<gene>
    <name evidence="2" type="ORF">CA54_50940</name>
</gene>
<feature type="compositionally biased region" description="Basic and acidic residues" evidence="1">
    <location>
        <begin position="112"/>
        <end position="124"/>
    </location>
</feature>
<organism evidence="2 3">
    <name type="scientific">Symmachiella macrocystis</name>
    <dbReference type="NCBI Taxonomy" id="2527985"/>
    <lineage>
        <taxon>Bacteria</taxon>
        <taxon>Pseudomonadati</taxon>
        <taxon>Planctomycetota</taxon>
        <taxon>Planctomycetia</taxon>
        <taxon>Planctomycetales</taxon>
        <taxon>Planctomycetaceae</taxon>
        <taxon>Symmachiella</taxon>
    </lineage>
</organism>
<protein>
    <submittedName>
        <fullName evidence="2">Outer membrane efflux protein</fullName>
    </submittedName>
</protein>
<dbReference type="GO" id="GO:0015562">
    <property type="term" value="F:efflux transmembrane transporter activity"/>
    <property type="evidence" value="ECO:0007669"/>
    <property type="project" value="InterPro"/>
</dbReference>
<accession>A0A5C6B2Z9</accession>
<dbReference type="AlphaFoldDB" id="A0A5C6B2Z9"/>
<name>A0A5C6B2Z9_9PLAN</name>
<feature type="compositionally biased region" description="Basic residues" evidence="1">
    <location>
        <begin position="81"/>
        <end position="90"/>
    </location>
</feature>
<sequence>MRAIKDNYSFIKALAAVFCCTLLITQSGLLFGQEAEEKSTPSTPAADPETKADEPTKTKESTDSNLNLRGKRPKDEDGRNRGRGRGRSRGFGRQSDDDDDDRLGGGRRKGKQSNDEDAKEKPEDEIPPLAEMLATALENNPDIGVAASQVTAAAAQLKRMQLNVMQQVMELREAWHTQKQLVRRGEANVQIARNQSKQVQAMYKVGQATPIALAEAERRENEAEVALIQSQAKLAEIKAKIPYVLGTQKPVAARGTVGMSMRGKGSGSKNSTVVAAMPDDVLLALNNVRVIPLKSNVRAGARESAALGRLKHALDDQTQVDVEFVSVEDLVEFLNTLHDVQIIVDATTFQKIKAENQDWKNEYTVKASNISLGAVLQLIMDLYPDLTFVVRDYGIFVTAKGQEPEGAIPLQEFWKRKTGASATRRSYTSPGPWSYGTPKAKKPNAPKQKGETRR</sequence>
<keyword evidence="3" id="KW-1185">Reference proteome</keyword>
<evidence type="ECO:0000256" key="1">
    <source>
        <dbReference type="SAM" id="MobiDB-lite"/>
    </source>
</evidence>
<reference evidence="2 3" key="1">
    <citation type="submission" date="2019-02" db="EMBL/GenBank/DDBJ databases">
        <title>Deep-cultivation of Planctomycetes and their phenomic and genomic characterization uncovers novel biology.</title>
        <authorList>
            <person name="Wiegand S."/>
            <person name="Jogler M."/>
            <person name="Boedeker C."/>
            <person name="Pinto D."/>
            <person name="Vollmers J."/>
            <person name="Rivas-Marin E."/>
            <person name="Kohn T."/>
            <person name="Peeters S.H."/>
            <person name="Heuer A."/>
            <person name="Rast P."/>
            <person name="Oberbeckmann S."/>
            <person name="Bunk B."/>
            <person name="Jeske O."/>
            <person name="Meyerdierks A."/>
            <person name="Storesund J.E."/>
            <person name="Kallscheuer N."/>
            <person name="Luecker S."/>
            <person name="Lage O.M."/>
            <person name="Pohl T."/>
            <person name="Merkel B.J."/>
            <person name="Hornburger P."/>
            <person name="Mueller R.-W."/>
            <person name="Bruemmer F."/>
            <person name="Labrenz M."/>
            <person name="Spormann A.M."/>
            <person name="Op Den Camp H."/>
            <person name="Overmann J."/>
            <person name="Amann R."/>
            <person name="Jetten M.S.M."/>
            <person name="Mascher T."/>
            <person name="Medema M.H."/>
            <person name="Devos D.P."/>
            <person name="Kaster A.-K."/>
            <person name="Ovreas L."/>
            <person name="Rohde M."/>
            <person name="Galperin M.Y."/>
            <person name="Jogler C."/>
        </authorList>
    </citation>
    <scope>NUCLEOTIDE SEQUENCE [LARGE SCALE GENOMIC DNA]</scope>
    <source>
        <strain evidence="2 3">CA54</strain>
    </source>
</reference>
<feature type="compositionally biased region" description="Polar residues" evidence="1">
    <location>
        <begin position="420"/>
        <end position="431"/>
    </location>
</feature>
<feature type="compositionally biased region" description="Basic and acidic residues" evidence="1">
    <location>
        <begin position="48"/>
        <end position="62"/>
    </location>
</feature>
<dbReference type="EMBL" id="SJPP01000003">
    <property type="protein sequence ID" value="TWU06695.1"/>
    <property type="molecule type" value="Genomic_DNA"/>
</dbReference>
<evidence type="ECO:0000313" key="3">
    <source>
        <dbReference type="Proteomes" id="UP000320735"/>
    </source>
</evidence>
<feature type="region of interest" description="Disordered" evidence="1">
    <location>
        <begin position="420"/>
        <end position="454"/>
    </location>
</feature>
<dbReference type="OrthoDB" id="291644at2"/>
<comment type="caution">
    <text evidence="2">The sequence shown here is derived from an EMBL/GenBank/DDBJ whole genome shotgun (WGS) entry which is preliminary data.</text>
</comment>
<dbReference type="Proteomes" id="UP000320735">
    <property type="component" value="Unassembled WGS sequence"/>
</dbReference>
<evidence type="ECO:0000313" key="2">
    <source>
        <dbReference type="EMBL" id="TWU06695.1"/>
    </source>
</evidence>